<dbReference type="Proteomes" id="UP000663918">
    <property type="component" value="Chromosome"/>
</dbReference>
<dbReference type="AlphaFoldDB" id="A0A975GV34"/>
<feature type="region of interest" description="Disordered" evidence="2">
    <location>
        <begin position="89"/>
        <end position="110"/>
    </location>
</feature>
<proteinExistence type="predicted"/>
<dbReference type="SUPFAM" id="SSF55174">
    <property type="entry name" value="Alpha-L RNA-binding motif"/>
    <property type="match status" value="1"/>
</dbReference>
<dbReference type="KEGG" id="bgoe:IFJ75_12720"/>
<evidence type="ECO:0000259" key="3">
    <source>
        <dbReference type="SMART" id="SM00363"/>
    </source>
</evidence>
<dbReference type="CDD" id="cd00165">
    <property type="entry name" value="S4"/>
    <property type="match status" value="1"/>
</dbReference>
<feature type="domain" description="RNA-binding S4" evidence="3">
    <location>
        <begin position="6"/>
        <end position="73"/>
    </location>
</feature>
<organism evidence="4 5">
    <name type="scientific">Brevundimonas goettingensis</name>
    <dbReference type="NCBI Taxonomy" id="2774190"/>
    <lineage>
        <taxon>Bacteria</taxon>
        <taxon>Pseudomonadati</taxon>
        <taxon>Pseudomonadota</taxon>
        <taxon>Alphaproteobacteria</taxon>
        <taxon>Caulobacterales</taxon>
        <taxon>Caulobacteraceae</taxon>
        <taxon>Brevundimonas</taxon>
    </lineage>
</organism>
<dbReference type="Pfam" id="PF01479">
    <property type="entry name" value="S4"/>
    <property type="match status" value="1"/>
</dbReference>
<evidence type="ECO:0000256" key="2">
    <source>
        <dbReference type="SAM" id="MobiDB-lite"/>
    </source>
</evidence>
<sequence>MNESSVRVDVWLWRARFAKSRSIAADMVERGAVRLTHQGRQTRLDKPSRLVHPGDEITFAVDGRVRAVRVEALGERRGPPAEARALYVSLDPESGSTGPASSSEPPSGER</sequence>
<dbReference type="InterPro" id="IPR036986">
    <property type="entry name" value="S4_RNA-bd_sf"/>
</dbReference>
<reference evidence="4" key="1">
    <citation type="submission" date="2020-09" db="EMBL/GenBank/DDBJ databases">
        <title>Brevundimonas sp. LVF2 isolated from a puddle in Goettingen, Germany.</title>
        <authorList>
            <person name="Friedrich I."/>
            <person name="Klassen A."/>
            <person name="Hannes N."/>
            <person name="Schneider D."/>
            <person name="Hertel R."/>
            <person name="Daniel R."/>
        </authorList>
    </citation>
    <scope>NUCLEOTIDE SEQUENCE</scope>
    <source>
        <strain evidence="4">LVF2</strain>
    </source>
</reference>
<evidence type="ECO:0000313" key="5">
    <source>
        <dbReference type="Proteomes" id="UP000663918"/>
    </source>
</evidence>
<evidence type="ECO:0000256" key="1">
    <source>
        <dbReference type="PROSITE-ProRule" id="PRU00182"/>
    </source>
</evidence>
<accession>A0A975GV34</accession>
<dbReference type="GO" id="GO:0003723">
    <property type="term" value="F:RNA binding"/>
    <property type="evidence" value="ECO:0007669"/>
    <property type="project" value="UniProtKB-KW"/>
</dbReference>
<dbReference type="EMBL" id="CP062222">
    <property type="protein sequence ID" value="QTC90143.1"/>
    <property type="molecule type" value="Genomic_DNA"/>
</dbReference>
<keyword evidence="5" id="KW-1185">Reference proteome</keyword>
<dbReference type="RefSeq" id="WP_207868561.1">
    <property type="nucleotide sequence ID" value="NZ_CP062222.1"/>
</dbReference>
<gene>
    <name evidence="4" type="ORF">IFJ75_12720</name>
</gene>
<feature type="compositionally biased region" description="Low complexity" evidence="2">
    <location>
        <begin position="92"/>
        <end position="110"/>
    </location>
</feature>
<dbReference type="InterPro" id="IPR002942">
    <property type="entry name" value="S4_RNA-bd"/>
</dbReference>
<dbReference type="PROSITE" id="PS50889">
    <property type="entry name" value="S4"/>
    <property type="match status" value="1"/>
</dbReference>
<dbReference type="Gene3D" id="3.10.290.10">
    <property type="entry name" value="RNA-binding S4 domain"/>
    <property type="match status" value="1"/>
</dbReference>
<name>A0A975GV34_9CAUL</name>
<protein>
    <submittedName>
        <fullName evidence="4">RNA-binding S4 domain-containing protein</fullName>
    </submittedName>
</protein>
<evidence type="ECO:0000313" key="4">
    <source>
        <dbReference type="EMBL" id="QTC90143.1"/>
    </source>
</evidence>
<keyword evidence="1" id="KW-0694">RNA-binding</keyword>
<dbReference type="SMART" id="SM00363">
    <property type="entry name" value="S4"/>
    <property type="match status" value="1"/>
</dbReference>